<dbReference type="PANTHER" id="PTHR33406">
    <property type="entry name" value="MEMBRANE PROTEIN MJ1562-RELATED"/>
    <property type="match status" value="1"/>
</dbReference>
<dbReference type="AlphaFoldDB" id="A0A4Q9WC19"/>
<dbReference type="InterPro" id="IPR000731">
    <property type="entry name" value="SSD"/>
</dbReference>
<dbReference type="GeneID" id="58090894"/>
<feature type="domain" description="SSD" evidence="8">
    <location>
        <begin position="645"/>
        <end position="810"/>
    </location>
</feature>
<dbReference type="PANTHER" id="PTHR33406:SF6">
    <property type="entry name" value="MEMBRANE PROTEIN YDGH-RELATED"/>
    <property type="match status" value="1"/>
</dbReference>
<feature type="transmembrane region" description="Helical" evidence="7">
    <location>
        <begin position="677"/>
        <end position="699"/>
    </location>
</feature>
<feature type="transmembrane region" description="Helical" evidence="7">
    <location>
        <begin position="354"/>
        <end position="372"/>
    </location>
</feature>
<feature type="transmembrane region" description="Helical" evidence="7">
    <location>
        <begin position="298"/>
        <end position="323"/>
    </location>
</feature>
<dbReference type="Proteomes" id="UP000293637">
    <property type="component" value="Unassembled WGS sequence"/>
</dbReference>
<feature type="transmembrane region" description="Helical" evidence="7">
    <location>
        <begin position="756"/>
        <end position="775"/>
    </location>
</feature>
<feature type="transmembrane region" description="Helical" evidence="7">
    <location>
        <begin position="225"/>
        <end position="245"/>
    </location>
</feature>
<evidence type="ECO:0000256" key="5">
    <source>
        <dbReference type="ARBA" id="ARBA00022989"/>
    </source>
</evidence>
<sequence>MKTILRFKWPISILVIIVIVLSLIFAPNLSQLAKEKGEIKPPDSTSSQKYEHMLKDVGANSNSIVAVIKMKEPLSEQGNDKVEHFIKEIKKIDGVNQVISPYTNKDTFKKVVSKDKKTIMIPVEMTTGDSVKVADKINKIDDHPGKVYLTNNDLVTHDINKATDKGLQKTEIVTVALILIILFVVFRSVVTPFIPLFIVGLSYLFSSAIIAFLVKYCDFPVSVYIQPFLVALLFGIGTDYCILLLNRYKEELAAHDDKTKAVYETFVSGGKTILICGSTIFVSFLVILFAQFDLFRSAVGIGVGVVCLLIIMYTLLPLIMVLLGEKIFWPSKKATSHKENRFWGKLGNLSSKHAFVVILVILAVFLPLIYFTPNKITYDNTNEISNHYGSVKALDIIKDKFELGEAFPVTIAIKDNDKLTTSKGLSDLETLAKSINKIDNVKGVNTITRPTGTPIKQLSATNQLNEIQQQLTKANKGLGQVNNGLGTMQQKVQPLTQSQVVQQQMQQASQNPQAGVQSITQQASQLSQGLQQAQQGNEQVIDGQKEIQSYLKGMSQDDSVNRSGMYISQDMLNNKDMKRSIDQYSADHGNVVLLNVELKQNPYSKSAFKTLNNIKNTIDNQKNGTVFKNSKIEYGGVTSQNADLDHTINTDMTKVIILMSLVTFLVLVVFKRSIIMPLYMMFSILITYYVSMGIANVLFDYSFGEKGVLLVAPFFSLVILFSLGIDYAIFLLNRFNEEVRTHDIHNALITAMKKMGTVIVTACIIIVGTIAALYTSGMLTLMQIATILILGLLIYNLFILPLFIPAVVSTLGKGNWWPLKGPKKQQHK</sequence>
<organism evidence="9 10">
    <name type="scientific">Staphylococcus lugdunensis</name>
    <dbReference type="NCBI Taxonomy" id="28035"/>
    <lineage>
        <taxon>Bacteria</taxon>
        <taxon>Bacillati</taxon>
        <taxon>Bacillota</taxon>
        <taxon>Bacilli</taxon>
        <taxon>Bacillales</taxon>
        <taxon>Staphylococcaceae</taxon>
        <taxon>Staphylococcus</taxon>
    </lineage>
</organism>
<dbReference type="InterPro" id="IPR050545">
    <property type="entry name" value="Mycobact_MmpL"/>
</dbReference>
<keyword evidence="5 7" id="KW-1133">Transmembrane helix</keyword>
<feature type="transmembrane region" description="Helical" evidence="7">
    <location>
        <begin position="652"/>
        <end position="670"/>
    </location>
</feature>
<accession>A0A4Q9WC19</accession>
<evidence type="ECO:0000256" key="3">
    <source>
        <dbReference type="ARBA" id="ARBA00022475"/>
    </source>
</evidence>
<name>A0A4Q9WC19_STALU</name>
<feature type="transmembrane region" description="Helical" evidence="7">
    <location>
        <begin position="711"/>
        <end position="735"/>
    </location>
</feature>
<evidence type="ECO:0000256" key="4">
    <source>
        <dbReference type="ARBA" id="ARBA00022692"/>
    </source>
</evidence>
<keyword evidence="6 7" id="KW-0472">Membrane</keyword>
<evidence type="ECO:0000259" key="8">
    <source>
        <dbReference type="PROSITE" id="PS50156"/>
    </source>
</evidence>
<comment type="caution">
    <text evidence="9">The sequence shown here is derived from an EMBL/GenBank/DDBJ whole genome shotgun (WGS) entry which is preliminary data.</text>
</comment>
<feature type="transmembrane region" description="Helical" evidence="7">
    <location>
        <begin position="781"/>
        <end position="804"/>
    </location>
</feature>
<evidence type="ECO:0000313" key="9">
    <source>
        <dbReference type="EMBL" id="TBW72568.1"/>
    </source>
</evidence>
<dbReference type="SUPFAM" id="SSF82866">
    <property type="entry name" value="Multidrug efflux transporter AcrB transmembrane domain"/>
    <property type="match status" value="2"/>
</dbReference>
<evidence type="ECO:0000256" key="2">
    <source>
        <dbReference type="ARBA" id="ARBA00010157"/>
    </source>
</evidence>
<dbReference type="Gene3D" id="1.20.1640.10">
    <property type="entry name" value="Multidrug efflux transporter AcrB transmembrane domain"/>
    <property type="match status" value="2"/>
</dbReference>
<dbReference type="Pfam" id="PF03176">
    <property type="entry name" value="MMPL"/>
    <property type="match status" value="2"/>
</dbReference>
<evidence type="ECO:0000313" key="10">
    <source>
        <dbReference type="Proteomes" id="UP000293637"/>
    </source>
</evidence>
<dbReference type="RefSeq" id="WP_002491971.1">
    <property type="nucleotide sequence ID" value="NZ_AP021848.1"/>
</dbReference>
<feature type="transmembrane region" description="Helical" evidence="7">
    <location>
        <begin position="170"/>
        <end position="186"/>
    </location>
</feature>
<evidence type="ECO:0000256" key="6">
    <source>
        <dbReference type="ARBA" id="ARBA00023136"/>
    </source>
</evidence>
<reference evidence="9 10" key="1">
    <citation type="journal article" date="2019" name="Sci. Transl. Med.">
        <title>Quorum sensing between bacterial species on the skin protects against epidermal injury in atopic dermatitis.</title>
        <authorList>
            <person name="Williams M.R."/>
        </authorList>
    </citation>
    <scope>NUCLEOTIDE SEQUENCE [LARGE SCALE GENOMIC DNA]</scope>
    <source>
        <strain evidence="9 10">E7</strain>
    </source>
</reference>
<evidence type="ECO:0000256" key="7">
    <source>
        <dbReference type="SAM" id="Phobius"/>
    </source>
</evidence>
<feature type="transmembrane region" description="Helical" evidence="7">
    <location>
        <begin position="193"/>
        <end position="213"/>
    </location>
</feature>
<dbReference type="InterPro" id="IPR004869">
    <property type="entry name" value="MMPL_dom"/>
</dbReference>
<dbReference type="PROSITE" id="PS50156">
    <property type="entry name" value="SSD"/>
    <property type="match status" value="1"/>
</dbReference>
<comment type="similarity">
    <text evidence="2">Belongs to the resistance-nodulation-cell division (RND) (TC 2.A.6) family. MmpL subfamily.</text>
</comment>
<evidence type="ECO:0000256" key="1">
    <source>
        <dbReference type="ARBA" id="ARBA00004651"/>
    </source>
</evidence>
<gene>
    <name evidence="9" type="ORF">EQ812_06225</name>
</gene>
<comment type="subcellular location">
    <subcellularLocation>
        <location evidence="1">Cell membrane</location>
        <topology evidence="1">Multi-pass membrane protein</topology>
    </subcellularLocation>
</comment>
<feature type="transmembrane region" description="Helical" evidence="7">
    <location>
        <begin position="266"/>
        <end position="292"/>
    </location>
</feature>
<dbReference type="GO" id="GO:0005886">
    <property type="term" value="C:plasma membrane"/>
    <property type="evidence" value="ECO:0007669"/>
    <property type="project" value="UniProtKB-SubCell"/>
</dbReference>
<proteinExistence type="inferred from homology"/>
<dbReference type="EMBL" id="SCHB01000003">
    <property type="protein sequence ID" value="TBW72568.1"/>
    <property type="molecule type" value="Genomic_DNA"/>
</dbReference>
<keyword evidence="4 7" id="KW-0812">Transmembrane</keyword>
<keyword evidence="3" id="KW-1003">Cell membrane</keyword>
<protein>
    <submittedName>
        <fullName evidence="9">MMPL family transporter</fullName>
    </submittedName>
</protein>